<dbReference type="OrthoDB" id="2087793at2"/>
<feature type="transmembrane region" description="Helical" evidence="1">
    <location>
        <begin position="12"/>
        <end position="29"/>
    </location>
</feature>
<reference evidence="3" key="1">
    <citation type="submission" date="2015-01" db="EMBL/GenBank/DDBJ databases">
        <authorList>
            <person name="Aslett M.A."/>
            <person name="De Silva N."/>
        </authorList>
    </citation>
    <scope>NUCLEOTIDE SEQUENCE [LARGE SCALE GENOMIC DNA]</scope>
    <source>
        <strain evidence="3">R28058</strain>
    </source>
</reference>
<organism evidence="2 3">
    <name type="scientific">Paraclostridium sordellii</name>
    <name type="common">Clostridium sordellii</name>
    <dbReference type="NCBI Taxonomy" id="1505"/>
    <lineage>
        <taxon>Bacteria</taxon>
        <taxon>Bacillati</taxon>
        <taxon>Bacillota</taxon>
        <taxon>Clostridia</taxon>
        <taxon>Peptostreptococcales</taxon>
        <taxon>Peptostreptococcaceae</taxon>
        <taxon>Paraclostridium</taxon>
    </lineage>
</organism>
<protein>
    <submittedName>
        <fullName evidence="2">Uncharacterized protein</fullName>
    </submittedName>
</protein>
<gene>
    <name evidence="2" type="ORF">R28058_22901</name>
</gene>
<dbReference type="EMBL" id="CEKZ01000003">
    <property type="protein sequence ID" value="CEQ04557.1"/>
    <property type="molecule type" value="Genomic_DNA"/>
</dbReference>
<evidence type="ECO:0000313" key="3">
    <source>
        <dbReference type="Proteomes" id="UP000049127"/>
    </source>
</evidence>
<evidence type="ECO:0000256" key="1">
    <source>
        <dbReference type="SAM" id="Phobius"/>
    </source>
</evidence>
<dbReference type="Proteomes" id="UP000049127">
    <property type="component" value="Unassembled WGS sequence"/>
</dbReference>
<name>A0A0C7QV51_PARSO</name>
<proteinExistence type="predicted"/>
<accession>A0A0C7QV51</accession>
<sequence length="233" mass="27086">MKLLNKSESKVVILACIFTVISVLGFVLMQGNIKSKGNEYVGKKSKLKEIELTTDDYELIKRDKKDDQNIFIVLEKRNLTLEESAYLVSELGKKSSGKFKVYLFNDKEKARDFEYETEQIQTIAKPIDSEKVEIEEYHIINKEIKDKPQYYAIKSINKKAGKTKIEIDLEDIDKPEKVLAQIKFLGDNIRNLNRNKDLGSFEIKAYYDTEKSSSWLYTSKNKNLIIHNQIVEK</sequence>
<keyword evidence="1" id="KW-0812">Transmembrane</keyword>
<dbReference type="RefSeq" id="WP_055336450.1">
    <property type="nucleotide sequence ID" value="NZ_CDNI01000021.1"/>
</dbReference>
<dbReference type="AlphaFoldDB" id="A0A0C7QV51"/>
<keyword evidence="1" id="KW-0472">Membrane</keyword>
<evidence type="ECO:0000313" key="2">
    <source>
        <dbReference type="EMBL" id="CEQ04557.1"/>
    </source>
</evidence>
<keyword evidence="1" id="KW-1133">Transmembrane helix</keyword>